<dbReference type="SUPFAM" id="SSF64307">
    <property type="entry name" value="SirA-like"/>
    <property type="match status" value="1"/>
</dbReference>
<dbReference type="AlphaFoldDB" id="E1YAX0"/>
<dbReference type="CDD" id="cd00291">
    <property type="entry name" value="SirA_YedF_YeeD"/>
    <property type="match status" value="1"/>
</dbReference>
<dbReference type="InterPro" id="IPR036868">
    <property type="entry name" value="TusA-like_sf"/>
</dbReference>
<proteinExistence type="predicted"/>
<dbReference type="EMBL" id="FR695866">
    <property type="protein sequence ID" value="CBX27714.1"/>
    <property type="molecule type" value="Genomic_DNA"/>
</dbReference>
<feature type="domain" description="UPF0033" evidence="1">
    <location>
        <begin position="30"/>
        <end position="96"/>
    </location>
</feature>
<dbReference type="Pfam" id="PF01206">
    <property type="entry name" value="TusA"/>
    <property type="match status" value="1"/>
</dbReference>
<protein>
    <recommendedName>
        <fullName evidence="1">UPF0033 domain-containing protein</fullName>
    </recommendedName>
</protein>
<gene>
    <name evidence="2" type="ORF">N47_H25360</name>
</gene>
<evidence type="ECO:0000313" key="2">
    <source>
        <dbReference type="EMBL" id="CBX27714.1"/>
    </source>
</evidence>
<dbReference type="InterPro" id="IPR001455">
    <property type="entry name" value="TusA-like"/>
</dbReference>
<name>E1YAX0_9BACT</name>
<reference evidence="2" key="1">
    <citation type="journal article" date="2011" name="Environ. Microbiol.">
        <title>Genomic insights into the metabolic potential of the polycyclic aromatic hydrocarbon degrading sulfate-reducing Deltaproteobacterium N47.</title>
        <authorList>
            <person name="Bergmann F."/>
            <person name="Selesi D."/>
            <person name="Weinmaier T."/>
            <person name="Tischler P."/>
            <person name="Rattei T."/>
            <person name="Meckenstock R.U."/>
        </authorList>
    </citation>
    <scope>NUCLEOTIDE SEQUENCE</scope>
</reference>
<evidence type="ECO:0000259" key="1">
    <source>
        <dbReference type="Pfam" id="PF01206"/>
    </source>
</evidence>
<dbReference type="Gene3D" id="3.30.110.40">
    <property type="entry name" value="TusA-like domain"/>
    <property type="match status" value="1"/>
</dbReference>
<sequence>MSSLKPDKIKYFFSGCTKKVSDMKAQSHHIVDLRNAVIPLILLKISVEFSELKDGEIMEILVDDPDIKRDILKILPPLSHKLLALNDEGTFYRVCLLKQSYIKKQLNK</sequence>
<accession>E1YAX0</accession>
<organism evidence="2">
    <name type="scientific">uncultured Desulfobacterium sp</name>
    <dbReference type="NCBI Taxonomy" id="201089"/>
    <lineage>
        <taxon>Bacteria</taxon>
        <taxon>Pseudomonadati</taxon>
        <taxon>Thermodesulfobacteriota</taxon>
        <taxon>Desulfobacteria</taxon>
        <taxon>Desulfobacterales</taxon>
        <taxon>Desulfobacteriaceae</taxon>
        <taxon>Desulfobacterium</taxon>
        <taxon>environmental samples</taxon>
    </lineage>
</organism>